<dbReference type="InterPro" id="IPR036215">
    <property type="entry name" value="TM0957-like_sf"/>
</dbReference>
<comment type="caution">
    <text evidence="1">The sequence shown here is derived from an EMBL/GenBank/DDBJ whole genome shotgun (WGS) entry which is preliminary data.</text>
</comment>
<reference evidence="1 2" key="1">
    <citation type="submission" date="2018-06" db="EMBL/GenBank/DDBJ databases">
        <title>Genomic Encyclopedia of Type Strains, Phase III (KMG-III): the genomes of soil and plant-associated and newly described type strains.</title>
        <authorList>
            <person name="Whitman W."/>
        </authorList>
    </citation>
    <scope>NUCLEOTIDE SEQUENCE [LARGE SCALE GENOMIC DNA]</scope>
    <source>
        <strain evidence="1 2">CECT 9025</strain>
    </source>
</reference>
<evidence type="ECO:0000313" key="1">
    <source>
        <dbReference type="EMBL" id="PYE84839.1"/>
    </source>
</evidence>
<protein>
    <submittedName>
        <fullName evidence="1">Putative lipoprotein</fullName>
    </submittedName>
</protein>
<dbReference type="AlphaFoldDB" id="A0A318SWR2"/>
<dbReference type="RefSeq" id="WP_110813886.1">
    <property type="nucleotide sequence ID" value="NZ_QJTE01000002.1"/>
</dbReference>
<dbReference type="EMBL" id="QJTE01000002">
    <property type="protein sequence ID" value="PYE84839.1"/>
    <property type="molecule type" value="Genomic_DNA"/>
</dbReference>
<sequence>MTQHADIPTARPARSGLRIGIGAVALIALLAAMALDTTVVRDGSDLDLQAQGFSPEAYGAETFPVIQASVQERAVEAPTLAEAIATDKAAAGEEYGVPGGIGPVFPVSFTGTVLEGSAGIYAVAVDGVPDDVTIRVQTGPAINGTDLRDSTGEITFGQFTNQIEYQDAGAAINDAMKEQVLAPLDTSDLTGSTIAVTGVFKMINPANWLVTPVEMAVQ</sequence>
<dbReference type="Proteomes" id="UP000248311">
    <property type="component" value="Unassembled WGS sequence"/>
</dbReference>
<proteinExistence type="predicted"/>
<evidence type="ECO:0000313" key="2">
    <source>
        <dbReference type="Proteomes" id="UP000248311"/>
    </source>
</evidence>
<accession>A0A318SWR2</accession>
<dbReference type="SUPFAM" id="SSF141318">
    <property type="entry name" value="TM0957-like"/>
    <property type="match status" value="1"/>
</dbReference>
<dbReference type="PIRSF" id="PIRSF033535">
    <property type="entry name" value="UCP033535_plp"/>
    <property type="match status" value="1"/>
</dbReference>
<keyword evidence="2" id="KW-1185">Reference proteome</keyword>
<gene>
    <name evidence="1" type="ORF">DFP88_102642</name>
</gene>
<dbReference type="InterPro" id="IPR014582">
    <property type="entry name" value="UCP033535_lipo"/>
</dbReference>
<dbReference type="Pfam" id="PF10054">
    <property type="entry name" value="DUF2291"/>
    <property type="match status" value="1"/>
</dbReference>
<dbReference type="OrthoDB" id="6631333at2"/>
<name>A0A318SWR2_9RHOB</name>
<organism evidence="1 2">
    <name type="scientific">Pseudoroseicyclus aestuarii</name>
    <dbReference type="NCBI Taxonomy" id="1795041"/>
    <lineage>
        <taxon>Bacteria</taxon>
        <taxon>Pseudomonadati</taxon>
        <taxon>Pseudomonadota</taxon>
        <taxon>Alphaproteobacteria</taxon>
        <taxon>Rhodobacterales</taxon>
        <taxon>Paracoccaceae</taxon>
        <taxon>Pseudoroseicyclus</taxon>
    </lineage>
</organism>
<keyword evidence="1" id="KW-0449">Lipoprotein</keyword>